<comment type="cofactor">
    <cofactor evidence="1">
        <name>pyridoxal 5'-phosphate</name>
        <dbReference type="ChEBI" id="CHEBI:597326"/>
    </cofactor>
</comment>
<dbReference type="SUPFAM" id="SSF53383">
    <property type="entry name" value="PLP-dependent transferases"/>
    <property type="match status" value="1"/>
</dbReference>
<evidence type="ECO:0000256" key="1">
    <source>
        <dbReference type="ARBA" id="ARBA00001933"/>
    </source>
</evidence>
<dbReference type="GO" id="GO:0008483">
    <property type="term" value="F:transaminase activity"/>
    <property type="evidence" value="ECO:0007669"/>
    <property type="project" value="UniProtKB-KW"/>
</dbReference>
<proteinExistence type="predicted"/>
<dbReference type="InterPro" id="IPR050103">
    <property type="entry name" value="Class-III_PLP-dep_AT"/>
</dbReference>
<name>A0A6C0FA17_9ZZZZ</name>
<dbReference type="InterPro" id="IPR015421">
    <property type="entry name" value="PyrdxlP-dep_Trfase_major"/>
</dbReference>
<dbReference type="GO" id="GO:0042802">
    <property type="term" value="F:identical protein binding"/>
    <property type="evidence" value="ECO:0007669"/>
    <property type="project" value="TreeGrafter"/>
</dbReference>
<evidence type="ECO:0000256" key="2">
    <source>
        <dbReference type="ARBA" id="ARBA00022576"/>
    </source>
</evidence>
<dbReference type="AlphaFoldDB" id="A0A6C0FA17"/>
<dbReference type="InterPro" id="IPR005814">
    <property type="entry name" value="Aminotrans_3"/>
</dbReference>
<keyword evidence="4" id="KW-0663">Pyridoxal phosphate</keyword>
<dbReference type="Gene3D" id="3.90.1150.10">
    <property type="entry name" value="Aspartate Aminotransferase, domain 1"/>
    <property type="match status" value="1"/>
</dbReference>
<dbReference type="InterPro" id="IPR015424">
    <property type="entry name" value="PyrdxlP-dep_Trfase"/>
</dbReference>
<keyword evidence="3" id="KW-0808">Transferase</keyword>
<keyword evidence="2" id="KW-0032">Aminotransferase</keyword>
<dbReference type="Pfam" id="PF00202">
    <property type="entry name" value="Aminotran_3"/>
    <property type="match status" value="1"/>
</dbReference>
<dbReference type="InterPro" id="IPR015422">
    <property type="entry name" value="PyrdxlP-dep_Trfase_small"/>
</dbReference>
<dbReference type="Gene3D" id="3.40.640.10">
    <property type="entry name" value="Type I PLP-dependent aspartate aminotransferase-like (Major domain)"/>
    <property type="match status" value="1"/>
</dbReference>
<protein>
    <recommendedName>
        <fullName evidence="6">Aminotransferase class III</fullName>
    </recommendedName>
</protein>
<evidence type="ECO:0000256" key="3">
    <source>
        <dbReference type="ARBA" id="ARBA00022679"/>
    </source>
</evidence>
<evidence type="ECO:0008006" key="6">
    <source>
        <dbReference type="Google" id="ProtNLM"/>
    </source>
</evidence>
<reference evidence="5" key="1">
    <citation type="journal article" date="2020" name="Nature">
        <title>Giant virus diversity and host interactions through global metagenomics.</title>
        <authorList>
            <person name="Schulz F."/>
            <person name="Roux S."/>
            <person name="Paez-Espino D."/>
            <person name="Jungbluth S."/>
            <person name="Walsh D.A."/>
            <person name="Denef V.J."/>
            <person name="McMahon K.D."/>
            <person name="Konstantinidis K.T."/>
            <person name="Eloe-Fadrosh E.A."/>
            <person name="Kyrpides N.C."/>
            <person name="Woyke T."/>
        </authorList>
    </citation>
    <scope>NUCLEOTIDE SEQUENCE</scope>
    <source>
        <strain evidence="5">GVMAG-S-ERX556049-19</strain>
    </source>
</reference>
<dbReference type="EMBL" id="MN738824">
    <property type="protein sequence ID" value="QHT38052.1"/>
    <property type="molecule type" value="Genomic_DNA"/>
</dbReference>
<sequence>MNINSKLLKVFKNDNNLKEVKKIFNFYTNMRKSFNPQQKNNSSLQNNILNFYNKDTISPYVPIAAKGPWIVSNEGNVIYDTGGYGMLGYGHSPEWALNVLSKEHIMANVMTPSYEQSILTEKLKEKIGNPCPYEKFAFLNSGSEAMELAGRIIDTVGKKKNCKKMSKSIVLKDSFHGRTSQASLFSDSCANVYKNTLKSFQYHKIVETVEINNVVELKNKINDILNNGFELDAIIMEPVMGEGRPGIALNPEFYKLARQQTLELESILLIDSVQAGIRTNGCLSVVDYPSLKGCEAPDMEVFSKAINSGMYPLSVLALKNEVSEKYEVGTYGNTMCANPKALDIGFETLNRLDKNVSKNIVEQGKNFVNMLNTLKESYPDVIEEVTGTGLLIAAHINKKYAVVGENGLEMNSRKRGLNVIHGGKNALRFTPYFLINENEIELIRCILKDVFDELCV</sequence>
<evidence type="ECO:0000313" key="5">
    <source>
        <dbReference type="EMBL" id="QHT38052.1"/>
    </source>
</evidence>
<dbReference type="PANTHER" id="PTHR11986">
    <property type="entry name" value="AMINOTRANSFERASE CLASS III"/>
    <property type="match status" value="1"/>
</dbReference>
<dbReference type="PANTHER" id="PTHR11986:SF79">
    <property type="entry name" value="ACETYLORNITHINE AMINOTRANSFERASE, MITOCHONDRIAL"/>
    <property type="match status" value="1"/>
</dbReference>
<dbReference type="GO" id="GO:0030170">
    <property type="term" value="F:pyridoxal phosphate binding"/>
    <property type="evidence" value="ECO:0007669"/>
    <property type="project" value="InterPro"/>
</dbReference>
<organism evidence="5">
    <name type="scientific">viral metagenome</name>
    <dbReference type="NCBI Taxonomy" id="1070528"/>
    <lineage>
        <taxon>unclassified sequences</taxon>
        <taxon>metagenomes</taxon>
        <taxon>organismal metagenomes</taxon>
    </lineage>
</organism>
<evidence type="ECO:0000256" key="4">
    <source>
        <dbReference type="ARBA" id="ARBA00022898"/>
    </source>
</evidence>
<accession>A0A6C0FA17</accession>